<dbReference type="Pfam" id="PF21531">
    <property type="entry name" value="Rv2175c_wHTH"/>
    <property type="match status" value="1"/>
</dbReference>
<dbReference type="GO" id="GO:0003677">
    <property type="term" value="F:DNA binding"/>
    <property type="evidence" value="ECO:0007669"/>
    <property type="project" value="UniProtKB-KW"/>
</dbReference>
<dbReference type="EMBL" id="DXBY01000313">
    <property type="protein sequence ID" value="HIZ37729.1"/>
    <property type="molecule type" value="Genomic_DNA"/>
</dbReference>
<evidence type="ECO:0000259" key="2">
    <source>
        <dbReference type="Pfam" id="PF21531"/>
    </source>
</evidence>
<sequence length="118" mass="13108">MDERRWLSLPEVAEALDVPLRTVRGYLRDRVLVATRRGENNALAVPDDFLVTDNESAVRVVLPALRGTVTLLADSGYADEEIVDWLLRDNDELGGTPLQALRSGRVHAVRRAAQTLAF</sequence>
<feature type="domain" description="Rv2175c C-terminal" evidence="1">
    <location>
        <begin position="64"/>
        <end position="117"/>
    </location>
</feature>
<dbReference type="Proteomes" id="UP000824037">
    <property type="component" value="Unassembled WGS sequence"/>
</dbReference>
<reference evidence="3" key="1">
    <citation type="journal article" date="2021" name="PeerJ">
        <title>Extensive microbial diversity within the chicken gut microbiome revealed by metagenomics and culture.</title>
        <authorList>
            <person name="Gilroy R."/>
            <person name="Ravi A."/>
            <person name="Getino M."/>
            <person name="Pursley I."/>
            <person name="Horton D.L."/>
            <person name="Alikhan N.F."/>
            <person name="Baker D."/>
            <person name="Gharbi K."/>
            <person name="Hall N."/>
            <person name="Watson M."/>
            <person name="Adriaenssens E.M."/>
            <person name="Foster-Nyarko E."/>
            <person name="Jarju S."/>
            <person name="Secka A."/>
            <person name="Antonio M."/>
            <person name="Oren A."/>
            <person name="Chaudhuri R.R."/>
            <person name="La Ragione R."/>
            <person name="Hildebrand F."/>
            <person name="Pallen M.J."/>
        </authorList>
    </citation>
    <scope>NUCLEOTIDE SEQUENCE</scope>
    <source>
        <strain evidence="3">ChiGjej4B4-7305</strain>
    </source>
</reference>
<reference evidence="3" key="2">
    <citation type="submission" date="2021-04" db="EMBL/GenBank/DDBJ databases">
        <authorList>
            <person name="Gilroy R."/>
        </authorList>
    </citation>
    <scope>NUCLEOTIDE SEQUENCE</scope>
    <source>
        <strain evidence="3">ChiGjej4B4-7305</strain>
    </source>
</reference>
<comment type="caution">
    <text evidence="3">The sequence shown here is derived from an EMBL/GenBank/DDBJ whole genome shotgun (WGS) entry which is preliminary data.</text>
</comment>
<name>A0A9D2EHI5_9MICO</name>
<evidence type="ECO:0000313" key="4">
    <source>
        <dbReference type="Proteomes" id="UP000824037"/>
    </source>
</evidence>
<keyword evidence="3" id="KW-0238">DNA-binding</keyword>
<evidence type="ECO:0000313" key="3">
    <source>
        <dbReference type="EMBL" id="HIZ37729.1"/>
    </source>
</evidence>
<dbReference type="Pfam" id="PF18367">
    <property type="entry name" value="Rv2175c_C"/>
    <property type="match status" value="1"/>
</dbReference>
<dbReference type="InterPro" id="IPR048576">
    <property type="entry name" value="Rv2175c_wHTH"/>
</dbReference>
<dbReference type="AlphaFoldDB" id="A0A9D2EHI5"/>
<feature type="domain" description="DNA-binding protein Rv2175c wHTH" evidence="2">
    <location>
        <begin position="5"/>
        <end position="50"/>
    </location>
</feature>
<protein>
    <submittedName>
        <fullName evidence="3">DNA-binding protein</fullName>
    </submittedName>
</protein>
<accession>A0A9D2EHI5</accession>
<dbReference type="InterPro" id="IPR041098">
    <property type="entry name" value="Rv2175c_C"/>
</dbReference>
<proteinExistence type="predicted"/>
<evidence type="ECO:0000259" key="1">
    <source>
        <dbReference type="Pfam" id="PF18367"/>
    </source>
</evidence>
<gene>
    <name evidence="3" type="ORF">H9815_18280</name>
</gene>
<organism evidence="3 4">
    <name type="scientific">Candidatus Ruania gallistercoris</name>
    <dbReference type="NCBI Taxonomy" id="2838746"/>
    <lineage>
        <taxon>Bacteria</taxon>
        <taxon>Bacillati</taxon>
        <taxon>Actinomycetota</taxon>
        <taxon>Actinomycetes</taxon>
        <taxon>Micrococcales</taxon>
        <taxon>Ruaniaceae</taxon>
        <taxon>Ruania</taxon>
    </lineage>
</organism>